<dbReference type="PROSITE" id="PS00687">
    <property type="entry name" value="ALDEHYDE_DEHYDR_GLU"/>
    <property type="match status" value="1"/>
</dbReference>
<dbReference type="FunFam" id="3.40.309.10:FF:000009">
    <property type="entry name" value="Aldehyde dehydrogenase A"/>
    <property type="match status" value="1"/>
</dbReference>
<dbReference type="InterPro" id="IPR015590">
    <property type="entry name" value="Aldehyde_DH_dom"/>
</dbReference>
<comment type="similarity">
    <text evidence="1 4">Belongs to the aldehyde dehydrogenase family.</text>
</comment>
<dbReference type="GO" id="GO:0016620">
    <property type="term" value="F:oxidoreductase activity, acting on the aldehyde or oxo group of donors, NAD or NADP as acceptor"/>
    <property type="evidence" value="ECO:0007669"/>
    <property type="project" value="InterPro"/>
</dbReference>
<feature type="domain" description="Aldehyde dehydrogenase" evidence="5">
    <location>
        <begin position="32"/>
        <end position="488"/>
    </location>
</feature>
<dbReference type="Proteomes" id="UP000093962">
    <property type="component" value="Unassembled WGS sequence"/>
</dbReference>
<sequence>MRSGVGVASKIVSAGAGQVVAGSFINGKIVTTDGSPFDIINPATGAVVASYALATPADVDAAVAAARAAQPSWARATPAERATVLARLAQLAAENADELVDQEVRQTGKPVRLAANFDVPGSVDNIDFFAGAARHLEGKASAEYSADHTSSIRREAVGVVATITPWNYPLQMAVWKALPALAAGCAVVIKPAEITPLTTLTLARLAGEAGLPEGVFNVVTGLGADVGAALAGHRDVDMVTFTGSTAVGRRVMAAAAVHGHRTQLELGGKAPFVVFDDADLDAAIHGAVAASLINTGQDCTAATRAIVAQPLYDDFVAGVAELFGKVVTGDPHDPNTDLGPVISTPHRTKVAGMVERAQRQGGRIVTGGTMPEGPGTFYPPTLIADVAEDSEIYRDEIFGPVLTVRPFVDDDDALRQANDTEYGLAASAWTRDVYRAQRASREIQAGCVWINDHIPIISEMPHGGFGASGFGKDMSAYSFEEYLTIKHVMSDITSVAEKEWHRIIFANRK</sequence>
<dbReference type="InterPro" id="IPR016162">
    <property type="entry name" value="Ald_DH_N"/>
</dbReference>
<evidence type="ECO:0000313" key="6">
    <source>
        <dbReference type="EMBL" id="OBA89983.1"/>
    </source>
</evidence>
<dbReference type="PANTHER" id="PTHR11699">
    <property type="entry name" value="ALDEHYDE DEHYDROGENASE-RELATED"/>
    <property type="match status" value="1"/>
</dbReference>
<protein>
    <submittedName>
        <fullName evidence="6">Gamma-aminobutyraldehyde dehydrogenase</fullName>
    </submittedName>
</protein>
<organism evidence="6 7">
    <name type="scientific">Mycolicibacterium mucogenicum</name>
    <name type="common">Mycobacterium mucogenicum</name>
    <dbReference type="NCBI Taxonomy" id="56689"/>
    <lineage>
        <taxon>Bacteria</taxon>
        <taxon>Bacillati</taxon>
        <taxon>Actinomycetota</taxon>
        <taxon>Actinomycetes</taxon>
        <taxon>Mycobacteriales</taxon>
        <taxon>Mycobacteriaceae</taxon>
        <taxon>Mycolicibacterium</taxon>
    </lineage>
</organism>
<proteinExistence type="inferred from homology"/>
<evidence type="ECO:0000313" key="7">
    <source>
        <dbReference type="Proteomes" id="UP000093962"/>
    </source>
</evidence>
<reference evidence="6 7" key="1">
    <citation type="submission" date="2016-06" db="EMBL/GenBank/DDBJ databases">
        <authorList>
            <person name="Kjaerup R.B."/>
            <person name="Dalgaard T.S."/>
            <person name="Juul-Madsen H.R."/>
        </authorList>
    </citation>
    <scope>NUCLEOTIDE SEQUENCE [LARGE SCALE GENOMIC DNA]</scope>
    <source>
        <strain evidence="6 7">1199456.5</strain>
    </source>
</reference>
<evidence type="ECO:0000256" key="4">
    <source>
        <dbReference type="RuleBase" id="RU003345"/>
    </source>
</evidence>
<evidence type="ECO:0000256" key="1">
    <source>
        <dbReference type="ARBA" id="ARBA00009986"/>
    </source>
</evidence>
<dbReference type="InterPro" id="IPR029510">
    <property type="entry name" value="Ald_DH_CS_GLU"/>
</dbReference>
<dbReference type="Gene3D" id="3.40.309.10">
    <property type="entry name" value="Aldehyde Dehydrogenase, Chain A, domain 2"/>
    <property type="match status" value="1"/>
</dbReference>
<dbReference type="InterPro" id="IPR016160">
    <property type="entry name" value="Ald_DH_CS_CYS"/>
</dbReference>
<dbReference type="PROSITE" id="PS00070">
    <property type="entry name" value="ALDEHYDE_DEHYDR_CYS"/>
    <property type="match status" value="1"/>
</dbReference>
<dbReference type="FunFam" id="3.40.605.10:FF:000007">
    <property type="entry name" value="NAD/NADP-dependent betaine aldehyde dehydrogenase"/>
    <property type="match status" value="1"/>
</dbReference>
<dbReference type="SUPFAM" id="SSF53720">
    <property type="entry name" value="ALDH-like"/>
    <property type="match status" value="1"/>
</dbReference>
<gene>
    <name evidence="6" type="ORF">A5642_13730</name>
</gene>
<evidence type="ECO:0000256" key="3">
    <source>
        <dbReference type="PROSITE-ProRule" id="PRU10007"/>
    </source>
</evidence>
<evidence type="ECO:0000256" key="2">
    <source>
        <dbReference type="ARBA" id="ARBA00023002"/>
    </source>
</evidence>
<comment type="caution">
    <text evidence="6">The sequence shown here is derived from an EMBL/GenBank/DDBJ whole genome shotgun (WGS) entry which is preliminary data.</text>
</comment>
<keyword evidence="2 4" id="KW-0560">Oxidoreductase</keyword>
<feature type="active site" evidence="3">
    <location>
        <position position="265"/>
    </location>
</feature>
<dbReference type="InterPro" id="IPR016161">
    <property type="entry name" value="Ald_DH/histidinol_DH"/>
</dbReference>
<dbReference type="Pfam" id="PF00171">
    <property type="entry name" value="Aldedh"/>
    <property type="match status" value="1"/>
</dbReference>
<accession>A0A1A0MYV8</accession>
<evidence type="ECO:0000259" key="5">
    <source>
        <dbReference type="Pfam" id="PF00171"/>
    </source>
</evidence>
<dbReference type="NCBIfam" id="NF010000">
    <property type="entry name" value="PRK13473.1"/>
    <property type="match status" value="1"/>
</dbReference>
<name>A0A1A0MYV8_MYCMU</name>
<dbReference type="AlphaFoldDB" id="A0A1A0MYV8"/>
<dbReference type="InterPro" id="IPR016163">
    <property type="entry name" value="Ald_DH_C"/>
</dbReference>
<dbReference type="EMBL" id="LZSF01000064">
    <property type="protein sequence ID" value="OBA89983.1"/>
    <property type="molecule type" value="Genomic_DNA"/>
</dbReference>
<dbReference type="Gene3D" id="3.40.605.10">
    <property type="entry name" value="Aldehyde Dehydrogenase, Chain A, domain 1"/>
    <property type="match status" value="1"/>
</dbReference>